<dbReference type="CDD" id="cd03379">
    <property type="entry name" value="beta_CA_cladeD"/>
    <property type="match status" value="1"/>
</dbReference>
<comment type="cofactor">
    <cofactor evidence="6">
        <name>Zn(2+)</name>
        <dbReference type="ChEBI" id="CHEBI:29105"/>
    </cofactor>
    <text evidence="6">Binds 1 zinc ion per subunit.</text>
</comment>
<dbReference type="GO" id="GO:0008270">
    <property type="term" value="F:zinc ion binding"/>
    <property type="evidence" value="ECO:0007669"/>
    <property type="project" value="InterPro"/>
</dbReference>
<evidence type="ECO:0000256" key="4">
    <source>
        <dbReference type="ARBA" id="ARBA00022833"/>
    </source>
</evidence>
<feature type="binding site" evidence="6">
    <location>
        <position position="40"/>
    </location>
    <ligand>
        <name>Zn(2+)</name>
        <dbReference type="ChEBI" id="CHEBI:29105"/>
    </ligand>
</feature>
<protein>
    <recommendedName>
        <fullName evidence="2">carbonic anhydrase</fullName>
        <ecNumber evidence="2">4.2.1.1</ecNumber>
    </recommendedName>
</protein>
<dbReference type="InterPro" id="IPR001765">
    <property type="entry name" value="Carbonic_anhydrase"/>
</dbReference>
<evidence type="ECO:0000256" key="1">
    <source>
        <dbReference type="ARBA" id="ARBA00006217"/>
    </source>
</evidence>
<dbReference type="GO" id="GO:0004089">
    <property type="term" value="F:carbonate dehydratase activity"/>
    <property type="evidence" value="ECO:0007669"/>
    <property type="project" value="UniProtKB-EC"/>
</dbReference>
<keyword evidence="3 6" id="KW-0479">Metal-binding</keyword>
<dbReference type="SMART" id="SM00947">
    <property type="entry name" value="Pro_CA"/>
    <property type="match status" value="1"/>
</dbReference>
<dbReference type="PANTHER" id="PTHR43175:SF3">
    <property type="entry name" value="CARBON DISULFIDE HYDROLASE"/>
    <property type="match status" value="1"/>
</dbReference>
<dbReference type="Gene3D" id="3.40.1050.10">
    <property type="entry name" value="Carbonic anhydrase"/>
    <property type="match status" value="1"/>
</dbReference>
<comment type="similarity">
    <text evidence="1">Belongs to the beta-class carbonic anhydrase family.</text>
</comment>
<dbReference type="EMBL" id="CP051128">
    <property type="protein sequence ID" value="QIZ05488.1"/>
    <property type="molecule type" value="Genomic_DNA"/>
</dbReference>
<accession>A0A6H1NW47</accession>
<name>A0A6H1NW47_PRIMG</name>
<evidence type="ECO:0000313" key="8">
    <source>
        <dbReference type="Proteomes" id="UP000501868"/>
    </source>
</evidence>
<organism evidence="7 8">
    <name type="scientific">Priestia megaterium</name>
    <name type="common">Bacillus megaterium</name>
    <dbReference type="NCBI Taxonomy" id="1404"/>
    <lineage>
        <taxon>Bacteria</taxon>
        <taxon>Bacillati</taxon>
        <taxon>Bacillota</taxon>
        <taxon>Bacilli</taxon>
        <taxon>Bacillales</taxon>
        <taxon>Bacillaceae</taxon>
        <taxon>Priestia</taxon>
    </lineage>
</organism>
<dbReference type="Pfam" id="PF00484">
    <property type="entry name" value="Pro_CA"/>
    <property type="match status" value="1"/>
</dbReference>
<dbReference type="InterPro" id="IPR036874">
    <property type="entry name" value="Carbonic_anhydrase_sf"/>
</dbReference>
<dbReference type="Proteomes" id="UP000501868">
    <property type="component" value="Chromosome"/>
</dbReference>
<feature type="binding site" evidence="6">
    <location>
        <position position="99"/>
    </location>
    <ligand>
        <name>Zn(2+)</name>
        <dbReference type="ChEBI" id="CHEBI:29105"/>
    </ligand>
</feature>
<dbReference type="SUPFAM" id="SSF53056">
    <property type="entry name" value="beta-carbonic anhydrase, cab"/>
    <property type="match status" value="1"/>
</dbReference>
<dbReference type="PANTHER" id="PTHR43175">
    <property type="entry name" value="CARBONIC ANHYDRASE"/>
    <property type="match status" value="1"/>
</dbReference>
<comment type="catalytic activity">
    <reaction evidence="5">
        <text>hydrogencarbonate + H(+) = CO2 + H2O</text>
        <dbReference type="Rhea" id="RHEA:10748"/>
        <dbReference type="ChEBI" id="CHEBI:15377"/>
        <dbReference type="ChEBI" id="CHEBI:15378"/>
        <dbReference type="ChEBI" id="CHEBI:16526"/>
        <dbReference type="ChEBI" id="CHEBI:17544"/>
        <dbReference type="EC" id="4.2.1.1"/>
    </reaction>
</comment>
<reference evidence="7 8" key="1">
    <citation type="submission" date="2020-04" db="EMBL/GenBank/DDBJ databases">
        <title>Genome-Wide Identification of 5-Methylcytosine Sites in Bacterial Genomes By High-Throughput Sequencing of MspJI Restriction Fragments.</title>
        <authorList>
            <person name="Wu V."/>
        </authorList>
    </citation>
    <scope>NUCLEOTIDE SEQUENCE [LARGE SCALE GENOMIC DNA]</scope>
    <source>
        <strain evidence="7 8">S2</strain>
    </source>
</reference>
<feature type="binding site" evidence="6">
    <location>
        <position position="96"/>
    </location>
    <ligand>
        <name>Zn(2+)</name>
        <dbReference type="ChEBI" id="CHEBI:29105"/>
    </ligand>
</feature>
<evidence type="ECO:0000256" key="2">
    <source>
        <dbReference type="ARBA" id="ARBA00012925"/>
    </source>
</evidence>
<evidence type="ECO:0000256" key="5">
    <source>
        <dbReference type="ARBA" id="ARBA00048348"/>
    </source>
</evidence>
<evidence type="ECO:0000256" key="6">
    <source>
        <dbReference type="PIRSR" id="PIRSR601765-1"/>
    </source>
</evidence>
<keyword evidence="4 6" id="KW-0862">Zinc</keyword>
<dbReference type="AlphaFoldDB" id="A0A6H1NW47"/>
<reference evidence="7 8" key="2">
    <citation type="submission" date="2020-04" db="EMBL/GenBank/DDBJ databases">
        <authorList>
            <person name="Fomenkov A."/>
            <person name="Anton B.P."/>
            <person name="Roberts R.J."/>
        </authorList>
    </citation>
    <scope>NUCLEOTIDE SEQUENCE [LARGE SCALE GENOMIC DNA]</scope>
    <source>
        <strain evidence="7 8">S2</strain>
    </source>
</reference>
<gene>
    <name evidence="7" type="ORF">HFZ78_00805</name>
</gene>
<evidence type="ECO:0000313" key="7">
    <source>
        <dbReference type="EMBL" id="QIZ05488.1"/>
    </source>
</evidence>
<feature type="binding site" evidence="6">
    <location>
        <position position="38"/>
    </location>
    <ligand>
        <name>Zn(2+)</name>
        <dbReference type="ChEBI" id="CHEBI:29105"/>
    </ligand>
</feature>
<dbReference type="EC" id="4.2.1.1" evidence="2"/>
<evidence type="ECO:0000256" key="3">
    <source>
        <dbReference type="ARBA" id="ARBA00022723"/>
    </source>
</evidence>
<sequence length="204" mass="22494">MTTITKILEYNKDFVDQNRYEEFKTTKFPDKKLVILTCMDTRLLELLPKAMGLGNGDAKIIKNAGAVISHPFGSIMRSILVAIYELKAEEVCVIGHQGCGMVGLEASSILKKAKQYGIDEERIDILTNAGIDLSKWLTGFQCVEESVANSVRLIKSHPLFPKNISIHGMVIDPETGKLDLVIDGNKDIKSNSTNIPSLISEVSK</sequence>
<proteinExistence type="inferred from homology"/>